<protein>
    <submittedName>
        <fullName evidence="1">Uncharacterized protein</fullName>
    </submittedName>
</protein>
<dbReference type="STRING" id="5454.A0A163LTN2"/>
<proteinExistence type="predicted"/>
<organism evidence="1 2">
    <name type="scientific">Didymella rabiei</name>
    <name type="common">Chickpea ascochyta blight fungus</name>
    <name type="synonym">Mycosphaerella rabiei</name>
    <dbReference type="NCBI Taxonomy" id="5454"/>
    <lineage>
        <taxon>Eukaryota</taxon>
        <taxon>Fungi</taxon>
        <taxon>Dikarya</taxon>
        <taxon>Ascomycota</taxon>
        <taxon>Pezizomycotina</taxon>
        <taxon>Dothideomycetes</taxon>
        <taxon>Pleosporomycetidae</taxon>
        <taxon>Pleosporales</taxon>
        <taxon>Pleosporineae</taxon>
        <taxon>Didymellaceae</taxon>
        <taxon>Ascochyta</taxon>
    </lineage>
</organism>
<evidence type="ECO:0000313" key="1">
    <source>
        <dbReference type="EMBL" id="KZM28107.1"/>
    </source>
</evidence>
<comment type="caution">
    <text evidence="1">The sequence shown here is derived from an EMBL/GenBank/DDBJ whole genome shotgun (WGS) entry which is preliminary data.</text>
</comment>
<reference evidence="1 2" key="1">
    <citation type="journal article" date="2016" name="Sci. Rep.">
        <title>Draft genome sequencing and secretome analysis of fungal phytopathogen Ascochyta rabiei provides insight into the necrotrophic effector repertoire.</title>
        <authorList>
            <person name="Verma S."/>
            <person name="Gazara R.K."/>
            <person name="Nizam S."/>
            <person name="Parween S."/>
            <person name="Chattopadhyay D."/>
            <person name="Verma P.K."/>
        </authorList>
    </citation>
    <scope>NUCLEOTIDE SEQUENCE [LARGE SCALE GENOMIC DNA]</scope>
    <source>
        <strain evidence="1 2">ArDII</strain>
    </source>
</reference>
<gene>
    <name evidence="1" type="ORF">ST47_g750</name>
</gene>
<dbReference type="Proteomes" id="UP000076837">
    <property type="component" value="Unassembled WGS sequence"/>
</dbReference>
<evidence type="ECO:0000313" key="2">
    <source>
        <dbReference type="Proteomes" id="UP000076837"/>
    </source>
</evidence>
<name>A0A163LTN2_DIDRA</name>
<accession>A0A163LTN2</accession>
<dbReference type="PANTHER" id="PTHR35186">
    <property type="entry name" value="ANK_REP_REGION DOMAIN-CONTAINING PROTEIN"/>
    <property type="match status" value="1"/>
</dbReference>
<sequence length="302" mass="33405">MSGLEIAGVPLGAFPLTPCYQLEHWRDVAKVGEFWWRVRKEYSICHRELQFQGALYKQNLKELLLSIVSDASEVASLMSDLDGKEWSSKALREQLYMGISGELNEAAEELRNELSYGKTTIQSKLEPTKLSLAKSKLDYEAFRLKFSSDEPVKKEIFRRLKDCNERLEKLLSTSDTLSALGGVDNTSRLSPWSLLSRKCGGGQITFSGLSRKHSSALASSVCLLPSSSSIVGTRRFASGSFSLWTNGRLFFIAKAYAALVSARSSFDAYPIVSISISISNLKEGCLLVTCPACTNTGYDFTN</sequence>
<dbReference type="PANTHER" id="PTHR35186:SF4">
    <property type="entry name" value="PRION-INHIBITION AND PROPAGATION HELO DOMAIN-CONTAINING PROTEIN"/>
    <property type="match status" value="1"/>
</dbReference>
<keyword evidence="2" id="KW-1185">Reference proteome</keyword>
<dbReference type="EMBL" id="JYNV01000034">
    <property type="protein sequence ID" value="KZM28107.1"/>
    <property type="molecule type" value="Genomic_DNA"/>
</dbReference>
<dbReference type="AlphaFoldDB" id="A0A163LTN2"/>